<reference evidence="3" key="1">
    <citation type="submission" date="2022-08" db="UniProtKB">
        <authorList>
            <consortium name="EnsemblMetazoa"/>
        </authorList>
    </citation>
    <scope>IDENTIFICATION</scope>
    <source>
        <strain evidence="3">05x7-T-G4-1.051#20</strain>
    </source>
</reference>
<dbReference type="GO" id="GO:0016788">
    <property type="term" value="F:hydrolase activity, acting on ester bonds"/>
    <property type="evidence" value="ECO:0007669"/>
    <property type="project" value="InterPro"/>
</dbReference>
<comment type="similarity">
    <text evidence="1">Belongs to the metallo-dependent hydrolases superfamily. TatD-type hydrolase family.</text>
</comment>
<evidence type="ECO:0000313" key="4">
    <source>
        <dbReference type="Proteomes" id="UP000005408"/>
    </source>
</evidence>
<feature type="binding site" evidence="2">
    <location>
        <position position="244"/>
    </location>
    <ligand>
        <name>a divalent metal cation</name>
        <dbReference type="ChEBI" id="CHEBI:60240"/>
        <label>1</label>
    </ligand>
</feature>
<feature type="binding site" evidence="2">
    <location>
        <position position="190"/>
    </location>
    <ligand>
        <name>a divalent metal cation</name>
        <dbReference type="ChEBI" id="CHEBI:60240"/>
        <label>2</label>
    </ligand>
</feature>
<sequence>MASPVNTELKVKGVCYDYLNTAECARMDCKFTHIPPTVPYMDSHCHLDLMMTWKPKLSFSDIPQVPHFKGAISNFCFPKAWRLMDELAHPKVWFTIGVHPKDAPLFDSHQLELASLMKKPKVVAIGECGLDYFHGHTTRLRVLQKEVFDKQATLAHDAGKPLVIHCRDAERDAFEIARKCLSSNHKIHLHCFSSSVDDMWMWMNHFPNLKVGFTNLVTWEKSRVKNAVSAVKSAPLDKILLETDAPHFVPANLDVRGVGMEHMASSTGKFSHPGHALNVAKRIADLKSVKIRDVMTVTTENCKFIYNLQ</sequence>
<protein>
    <submittedName>
        <fullName evidence="3">Uncharacterized protein</fullName>
    </submittedName>
</protein>
<dbReference type="EnsemblMetazoa" id="G157.1">
    <property type="protein sequence ID" value="G157.1:cds"/>
    <property type="gene ID" value="G157"/>
</dbReference>
<dbReference type="CDD" id="cd01310">
    <property type="entry name" value="TatD_DNAse"/>
    <property type="match status" value="1"/>
</dbReference>
<evidence type="ECO:0000256" key="2">
    <source>
        <dbReference type="PIRSR" id="PIRSR005902-1"/>
    </source>
</evidence>
<dbReference type="Proteomes" id="UP000005408">
    <property type="component" value="Unassembled WGS sequence"/>
</dbReference>
<dbReference type="PIRSF" id="PIRSF005902">
    <property type="entry name" value="DNase_TatD"/>
    <property type="match status" value="1"/>
</dbReference>
<dbReference type="InterPro" id="IPR032466">
    <property type="entry name" value="Metal_Hydrolase"/>
</dbReference>
<dbReference type="AlphaFoldDB" id="A0A8W8IUX2"/>
<organism evidence="3 4">
    <name type="scientific">Magallana gigas</name>
    <name type="common">Pacific oyster</name>
    <name type="synonym">Crassostrea gigas</name>
    <dbReference type="NCBI Taxonomy" id="29159"/>
    <lineage>
        <taxon>Eukaryota</taxon>
        <taxon>Metazoa</taxon>
        <taxon>Spiralia</taxon>
        <taxon>Lophotrochozoa</taxon>
        <taxon>Mollusca</taxon>
        <taxon>Bivalvia</taxon>
        <taxon>Autobranchia</taxon>
        <taxon>Pteriomorphia</taxon>
        <taxon>Ostreida</taxon>
        <taxon>Ostreoidea</taxon>
        <taxon>Ostreidae</taxon>
        <taxon>Magallana</taxon>
    </lineage>
</organism>
<feature type="binding site" evidence="2">
    <location>
        <position position="46"/>
    </location>
    <ligand>
        <name>a divalent metal cation</name>
        <dbReference type="ChEBI" id="CHEBI:60240"/>
        <label>1</label>
    </ligand>
</feature>
<dbReference type="PANTHER" id="PTHR46363:SF1">
    <property type="entry name" value="DEOXYRIBONUCLEASE TATDN2-RELATED"/>
    <property type="match status" value="1"/>
</dbReference>
<feature type="binding site" evidence="2">
    <location>
        <position position="127"/>
    </location>
    <ligand>
        <name>a divalent metal cation</name>
        <dbReference type="ChEBI" id="CHEBI:60240"/>
        <label>1</label>
    </ligand>
</feature>
<accession>A0A8W8IUX2</accession>
<dbReference type="SUPFAM" id="SSF51556">
    <property type="entry name" value="Metallo-dependent hydrolases"/>
    <property type="match status" value="1"/>
</dbReference>
<feature type="binding site" evidence="2">
    <location>
        <position position="44"/>
    </location>
    <ligand>
        <name>a divalent metal cation</name>
        <dbReference type="ChEBI" id="CHEBI:60240"/>
        <label>1</label>
    </ligand>
</feature>
<keyword evidence="4" id="KW-1185">Reference proteome</keyword>
<dbReference type="PANTHER" id="PTHR46363">
    <property type="entry name" value="DEOXYRIBONUCLEASE TATDN2-RELATED"/>
    <property type="match status" value="1"/>
</dbReference>
<keyword evidence="2" id="KW-0479">Metal-binding</keyword>
<dbReference type="GO" id="GO:0046872">
    <property type="term" value="F:metal ion binding"/>
    <property type="evidence" value="ECO:0007669"/>
    <property type="project" value="UniProtKB-KW"/>
</dbReference>
<evidence type="ECO:0000256" key="1">
    <source>
        <dbReference type="ARBA" id="ARBA00009275"/>
    </source>
</evidence>
<dbReference type="InterPro" id="IPR001130">
    <property type="entry name" value="TatD-like"/>
</dbReference>
<feature type="binding site" evidence="2">
    <location>
        <position position="165"/>
    </location>
    <ligand>
        <name>a divalent metal cation</name>
        <dbReference type="ChEBI" id="CHEBI:60240"/>
        <label>2</label>
    </ligand>
</feature>
<name>A0A8W8IUX2_MAGGI</name>
<dbReference type="Gene3D" id="3.20.20.140">
    <property type="entry name" value="Metal-dependent hydrolases"/>
    <property type="match status" value="1"/>
</dbReference>
<proteinExistence type="inferred from homology"/>
<evidence type="ECO:0000313" key="3">
    <source>
        <dbReference type="EnsemblMetazoa" id="G157.1:cds"/>
    </source>
</evidence>
<dbReference type="Pfam" id="PF01026">
    <property type="entry name" value="TatD_DNase"/>
    <property type="match status" value="1"/>
</dbReference>